<sequence length="50" mass="5299">MASYDGKVEVVRVLLDGGADATVKDDRGGTPLLLAIEEGHEDIAKLLLAY</sequence>
<keyword evidence="1" id="KW-0677">Repeat</keyword>
<dbReference type="PROSITE" id="PS50088">
    <property type="entry name" value="ANK_REPEAT"/>
    <property type="match status" value="2"/>
</dbReference>
<dbReference type="InterPro" id="IPR002110">
    <property type="entry name" value="Ankyrin_rpt"/>
</dbReference>
<dbReference type="AlphaFoldDB" id="A0A8H7E4K7"/>
<dbReference type="Pfam" id="PF12796">
    <property type="entry name" value="Ank_2"/>
    <property type="match status" value="1"/>
</dbReference>
<evidence type="ECO:0000313" key="4">
    <source>
        <dbReference type="EMBL" id="KAF7507943.1"/>
    </source>
</evidence>
<keyword evidence="5" id="KW-1185">Reference proteome</keyword>
<dbReference type="EMBL" id="JAACFV010000061">
    <property type="protein sequence ID" value="KAF7507943.1"/>
    <property type="molecule type" value="Genomic_DNA"/>
</dbReference>
<name>A0A8H7E4K7_9EURO</name>
<keyword evidence="2 3" id="KW-0040">ANK repeat</keyword>
<accession>A0A8H7E4K7</accession>
<protein>
    <recommendedName>
        <fullName evidence="6">Ankyrin</fullName>
    </recommendedName>
</protein>
<dbReference type="SUPFAM" id="SSF48403">
    <property type="entry name" value="Ankyrin repeat"/>
    <property type="match status" value="1"/>
</dbReference>
<evidence type="ECO:0008006" key="6">
    <source>
        <dbReference type="Google" id="ProtNLM"/>
    </source>
</evidence>
<feature type="repeat" description="ANK" evidence="3">
    <location>
        <begin position="27"/>
        <end position="50"/>
    </location>
</feature>
<dbReference type="PANTHER" id="PTHR24173:SF74">
    <property type="entry name" value="ANKYRIN REPEAT DOMAIN-CONTAINING PROTEIN 16"/>
    <property type="match status" value="1"/>
</dbReference>
<evidence type="ECO:0000313" key="5">
    <source>
        <dbReference type="Proteomes" id="UP000606974"/>
    </source>
</evidence>
<dbReference type="PROSITE" id="PS50297">
    <property type="entry name" value="ANK_REP_REGION"/>
    <property type="match status" value="2"/>
</dbReference>
<dbReference type="Proteomes" id="UP000606974">
    <property type="component" value="Unassembled WGS sequence"/>
</dbReference>
<gene>
    <name evidence="4" type="ORF">GJ744_009977</name>
</gene>
<feature type="repeat" description="ANK" evidence="3">
    <location>
        <begin position="1"/>
        <end position="26"/>
    </location>
</feature>
<dbReference type="InterPro" id="IPR036770">
    <property type="entry name" value="Ankyrin_rpt-contain_sf"/>
</dbReference>
<dbReference type="Gene3D" id="1.25.40.20">
    <property type="entry name" value="Ankyrin repeat-containing domain"/>
    <property type="match status" value="1"/>
</dbReference>
<organism evidence="4 5">
    <name type="scientific">Endocarpon pusillum</name>
    <dbReference type="NCBI Taxonomy" id="364733"/>
    <lineage>
        <taxon>Eukaryota</taxon>
        <taxon>Fungi</taxon>
        <taxon>Dikarya</taxon>
        <taxon>Ascomycota</taxon>
        <taxon>Pezizomycotina</taxon>
        <taxon>Eurotiomycetes</taxon>
        <taxon>Chaetothyriomycetidae</taxon>
        <taxon>Verrucariales</taxon>
        <taxon>Verrucariaceae</taxon>
        <taxon>Endocarpon</taxon>
    </lineage>
</organism>
<evidence type="ECO:0000256" key="3">
    <source>
        <dbReference type="PROSITE-ProRule" id="PRU00023"/>
    </source>
</evidence>
<proteinExistence type="predicted"/>
<dbReference type="OrthoDB" id="4772757at2759"/>
<evidence type="ECO:0000256" key="1">
    <source>
        <dbReference type="ARBA" id="ARBA00022737"/>
    </source>
</evidence>
<reference evidence="4" key="1">
    <citation type="submission" date="2020-02" db="EMBL/GenBank/DDBJ databases">
        <authorList>
            <person name="Palmer J.M."/>
        </authorList>
    </citation>
    <scope>NUCLEOTIDE SEQUENCE</scope>
    <source>
        <strain evidence="4">EPUS1.4</strain>
        <tissue evidence="4">Thallus</tissue>
    </source>
</reference>
<dbReference type="PANTHER" id="PTHR24173">
    <property type="entry name" value="ANKYRIN REPEAT CONTAINING"/>
    <property type="match status" value="1"/>
</dbReference>
<evidence type="ECO:0000256" key="2">
    <source>
        <dbReference type="ARBA" id="ARBA00023043"/>
    </source>
</evidence>
<comment type="caution">
    <text evidence="4">The sequence shown here is derived from an EMBL/GenBank/DDBJ whole genome shotgun (WGS) entry which is preliminary data.</text>
</comment>